<comment type="caution">
    <text evidence="2">The sequence shown here is derived from an EMBL/GenBank/DDBJ whole genome shotgun (WGS) entry which is preliminary data.</text>
</comment>
<dbReference type="RefSeq" id="WP_212999334.1">
    <property type="nucleotide sequence ID" value="NZ_BOQP01000024.1"/>
</dbReference>
<evidence type="ECO:0000313" key="2">
    <source>
        <dbReference type="EMBL" id="GIM75489.1"/>
    </source>
</evidence>
<reference evidence="2" key="1">
    <citation type="submission" date="2021-03" db="EMBL/GenBank/DDBJ databases">
        <title>Whole genome shotgun sequence of Actinoplanes consettensis NBRC 14913.</title>
        <authorList>
            <person name="Komaki H."/>
            <person name="Tamura T."/>
        </authorList>
    </citation>
    <scope>NUCLEOTIDE SEQUENCE</scope>
    <source>
        <strain evidence="2">NBRC 14913</strain>
    </source>
</reference>
<evidence type="ECO:0000256" key="1">
    <source>
        <dbReference type="SAM" id="Phobius"/>
    </source>
</evidence>
<dbReference type="EMBL" id="BOQP01000024">
    <property type="protein sequence ID" value="GIM75489.1"/>
    <property type="molecule type" value="Genomic_DNA"/>
</dbReference>
<feature type="transmembrane region" description="Helical" evidence="1">
    <location>
        <begin position="76"/>
        <end position="109"/>
    </location>
</feature>
<accession>A0A919VR02</accession>
<keyword evidence="1" id="KW-0472">Membrane</keyword>
<gene>
    <name evidence="2" type="ORF">Aco04nite_45610</name>
</gene>
<keyword evidence="1" id="KW-0812">Transmembrane</keyword>
<dbReference type="Proteomes" id="UP000680865">
    <property type="component" value="Unassembled WGS sequence"/>
</dbReference>
<sequence>MPRFLAGGLAFALAIWGLARSQERRLFGDLSERERTAAVEAVRAARPPEDTRLGAAAVRLATGWATSRTRPVHQILAFGFFLVLSVYVAITVTPWGWFGLVFWPLVAWLTVRNERRQQRVAERYLAQLGDNVRCP</sequence>
<protein>
    <submittedName>
        <fullName evidence="2">Uncharacterized protein</fullName>
    </submittedName>
</protein>
<organism evidence="2 3">
    <name type="scientific">Winogradskya consettensis</name>
    <dbReference type="NCBI Taxonomy" id="113560"/>
    <lineage>
        <taxon>Bacteria</taxon>
        <taxon>Bacillati</taxon>
        <taxon>Actinomycetota</taxon>
        <taxon>Actinomycetes</taxon>
        <taxon>Micromonosporales</taxon>
        <taxon>Micromonosporaceae</taxon>
        <taxon>Winogradskya</taxon>
    </lineage>
</organism>
<name>A0A919VR02_9ACTN</name>
<evidence type="ECO:0000313" key="3">
    <source>
        <dbReference type="Proteomes" id="UP000680865"/>
    </source>
</evidence>
<proteinExistence type="predicted"/>
<dbReference type="AlphaFoldDB" id="A0A919VR02"/>
<keyword evidence="1" id="KW-1133">Transmembrane helix</keyword>
<keyword evidence="3" id="KW-1185">Reference proteome</keyword>